<gene>
    <name evidence="1" type="ORF">A142_16975</name>
</gene>
<sequence>MSDRLDQTISSLIENEINHVIRTTNAILKPQSIEAQNLYARYHSWTENARIHNHNLSNLTLGELEQFSVEEFDIPSFKQYVCMQLTEHGYNKNRFEQLMLNDRRHFEWDDQFDHRLDKYVDDLRSICRHSGIIAGHILADDLHQTQTELSVLMKRFNVTAFNQTDSVIGKLDEMESNVISAVEKLNQPSKSDILDIKPNFFGFGLNGNALYKQIQNWWKQRSGKL</sequence>
<protein>
    <submittedName>
        <fullName evidence="1">Uncharacterized protein</fullName>
    </submittedName>
</protein>
<reference evidence="1 2" key="1">
    <citation type="journal article" date="2012" name="Science">
        <title>Ecological populations of bacteria act as socially cohesive units of antibiotic production and resistance.</title>
        <authorList>
            <person name="Cordero O.X."/>
            <person name="Wildschutte H."/>
            <person name="Kirkup B."/>
            <person name="Proehl S."/>
            <person name="Ngo L."/>
            <person name="Hussain F."/>
            <person name="Le Roux F."/>
            <person name="Mincer T."/>
            <person name="Polz M.F."/>
        </authorList>
    </citation>
    <scope>NUCLEOTIDE SEQUENCE [LARGE SCALE GENOMIC DNA]</scope>
    <source>
        <strain evidence="1 2">12E03</strain>
    </source>
</reference>
<dbReference type="AlphaFoldDB" id="A0A1E5FVF9"/>
<dbReference type="Proteomes" id="UP000094802">
    <property type="component" value="Unassembled WGS sequence"/>
</dbReference>
<comment type="caution">
    <text evidence="1">The sequence shown here is derived from an EMBL/GenBank/DDBJ whole genome shotgun (WGS) entry which is preliminary data.</text>
</comment>
<organism evidence="1 2">
    <name type="scientific">Vibrio splendidus 12E03</name>
    <dbReference type="NCBI Taxonomy" id="1191305"/>
    <lineage>
        <taxon>Bacteria</taxon>
        <taxon>Pseudomonadati</taxon>
        <taxon>Pseudomonadota</taxon>
        <taxon>Gammaproteobacteria</taxon>
        <taxon>Vibrionales</taxon>
        <taxon>Vibrionaceae</taxon>
        <taxon>Vibrio</taxon>
    </lineage>
</organism>
<proteinExistence type="predicted"/>
<accession>A0A1E5FVF9</accession>
<name>A0A1E5FVF9_VIBSP</name>
<evidence type="ECO:0000313" key="2">
    <source>
        <dbReference type="Proteomes" id="UP000094802"/>
    </source>
</evidence>
<evidence type="ECO:0000313" key="1">
    <source>
        <dbReference type="EMBL" id="OEF94487.1"/>
    </source>
</evidence>
<dbReference type="OrthoDB" id="7064755at2"/>
<dbReference type="RefSeq" id="WP_019823148.1">
    <property type="nucleotide sequence ID" value="NZ_AJZD02000055.1"/>
</dbReference>
<dbReference type="EMBL" id="AJZD02000055">
    <property type="protein sequence ID" value="OEF94487.1"/>
    <property type="molecule type" value="Genomic_DNA"/>
</dbReference>